<dbReference type="STRING" id="745531.A0A0C3S5I6"/>
<dbReference type="GO" id="GO:0004843">
    <property type="term" value="F:cysteine-type deubiquitinase activity"/>
    <property type="evidence" value="ECO:0007669"/>
    <property type="project" value="UniProtKB-EC"/>
</dbReference>
<feature type="region of interest" description="Disordered" evidence="1">
    <location>
        <begin position="609"/>
        <end position="631"/>
    </location>
</feature>
<dbReference type="PROSITE" id="PS00972">
    <property type="entry name" value="USP_1"/>
    <property type="match status" value="1"/>
</dbReference>
<feature type="compositionally biased region" description="Low complexity" evidence="1">
    <location>
        <begin position="282"/>
        <end position="292"/>
    </location>
</feature>
<dbReference type="AlphaFoldDB" id="A0A0C3S5I6"/>
<dbReference type="PROSITE" id="PS50235">
    <property type="entry name" value="USP_3"/>
    <property type="match status" value="1"/>
</dbReference>
<feature type="compositionally biased region" description="Polar residues" evidence="1">
    <location>
        <begin position="366"/>
        <end position="375"/>
    </location>
</feature>
<protein>
    <recommendedName>
        <fullName evidence="2">USP domain-containing protein</fullName>
    </recommendedName>
</protein>
<feature type="compositionally biased region" description="Basic and acidic residues" evidence="1">
    <location>
        <begin position="413"/>
        <end position="440"/>
    </location>
</feature>
<dbReference type="GO" id="GO:0016579">
    <property type="term" value="P:protein deubiquitination"/>
    <property type="evidence" value="ECO:0007669"/>
    <property type="project" value="InterPro"/>
</dbReference>
<dbReference type="InterPro" id="IPR038765">
    <property type="entry name" value="Papain-like_cys_pep_sf"/>
</dbReference>
<feature type="compositionally biased region" description="Basic residues" evidence="1">
    <location>
        <begin position="167"/>
        <end position="180"/>
    </location>
</feature>
<dbReference type="Gene3D" id="3.90.70.10">
    <property type="entry name" value="Cysteine proteinases"/>
    <property type="match status" value="2"/>
</dbReference>
<sequence>MLRHKKQPTPQELYRERKRREEEERDANLPPGLINHGNTCFMNSTLQGLIATPLLHSLVNFEAVPESAIDIAPYKSPALTNGHGLAGPYEQKWVQGMPLGDVFLATMRKAWDIQADHRRESMSPKDLLTTIGRKYDQYLDFRQQDAHEFLRHMLDAMRMEELDIVKKRQPPPPKRRRTRTATRDPQSSTSQQNATESTTSQGSSEPKLGSFVDMLFGGQLASILVCDTCKKVSVTYEDFNDLSLSIKPEDYVKSRKRDRFKQIAKKLRLKPKDDETKSSGHRSSSVPASPARRSMDPPPHEEEPPLNIDHRRRSFDHIVDPSTQDDNRETAASAKSPADNDETKAMPPQPLPAAQDADVELGRMSRTPTHITFSDTVMGKDKSESESKDKDAWAKLSRRISVSMGMSKKDKRQSRSRERNWKSWNSKDSDASRAPSEERPPPISAARLSATHVENSSDVTDLSDIPRSRAFTPSPITSPSSTPPPNIYNSLPNLTRHSGLPMAEKHSKPTRPPKPSREETAYLRRLLADVHAGPGTFTMLQQALSGGSQNGSVPSSPVMTAQALLAKLGHMPGIEECLRLFTAVEILDGENMVGCHRCWKIANGTYKPRRIDDEKDDSEDSAESPVLVSDADVLAAQMSQRPTRESSPDTQGRVSPVSTTFISGSAASSSLFLHETASISSAPTTFQSVPPEIRPLPISTVLPIPSPPKTPDPPVESYVGLPIPSISTTIEPDSPGSAPPTARPPSIPIPALNGANMSSSSLVPPRIKKRRPSRQGRGNDDSDISSDDGYDSSSSSDDESGISDASSVASTAPSPSGSRSTSPDAPHRNRPNSAQHINERKVPKSQQVIMRRTFKRYLVAVPPPILVVHLKRFQQISKSNPYAMAFSSGFKKLDDFVAFPEYMDLAPFLTPRKEEFGLGRKRAMPRRKDERCVYRLYAVVVHIGNMLGGHYVAYTALPPSRPNAETRHSEEKTSDTPQANLGSPPPPSSEKQPRRWAYVSDTVVRLTTLEEVLKAKAYICMYERI</sequence>
<feature type="compositionally biased region" description="Basic and acidic residues" evidence="1">
    <location>
        <begin position="293"/>
        <end position="303"/>
    </location>
</feature>
<dbReference type="SUPFAM" id="SSF54001">
    <property type="entry name" value="Cysteine proteinases"/>
    <property type="match status" value="1"/>
</dbReference>
<dbReference type="PANTHER" id="PTHR21646:SF39">
    <property type="entry name" value="UBIQUITIN CARBOXYL-TERMINAL HYDROLASE 16"/>
    <property type="match status" value="1"/>
</dbReference>
<feature type="compositionally biased region" description="Polar residues" evidence="1">
    <location>
        <begin position="487"/>
        <end position="496"/>
    </location>
</feature>
<feature type="region of interest" description="Disordered" evidence="1">
    <location>
        <begin position="638"/>
        <end position="657"/>
    </location>
</feature>
<feature type="region of interest" description="Disordered" evidence="1">
    <location>
        <begin position="162"/>
        <end position="206"/>
    </location>
</feature>
<feature type="compositionally biased region" description="Basic and acidic residues" evidence="1">
    <location>
        <begin position="13"/>
        <end position="22"/>
    </location>
</feature>
<dbReference type="GO" id="GO:0005634">
    <property type="term" value="C:nucleus"/>
    <property type="evidence" value="ECO:0007669"/>
    <property type="project" value="UniProtKB-SubCell"/>
</dbReference>
<feature type="compositionally biased region" description="Basic and acidic residues" evidence="1">
    <location>
        <begin position="964"/>
        <end position="974"/>
    </location>
</feature>
<dbReference type="EMBL" id="KN840610">
    <property type="protein sequence ID" value="KIP03560.1"/>
    <property type="molecule type" value="Genomic_DNA"/>
</dbReference>
<evidence type="ECO:0000313" key="4">
    <source>
        <dbReference type="Proteomes" id="UP000053257"/>
    </source>
</evidence>
<dbReference type="PROSITE" id="PS00973">
    <property type="entry name" value="USP_2"/>
    <property type="match status" value="1"/>
</dbReference>
<feature type="region of interest" description="Disordered" evidence="1">
    <location>
        <begin position="959"/>
        <end position="994"/>
    </location>
</feature>
<feature type="compositionally biased region" description="Polar residues" evidence="1">
    <location>
        <begin position="186"/>
        <end position="204"/>
    </location>
</feature>
<evidence type="ECO:0000259" key="2">
    <source>
        <dbReference type="PROSITE" id="PS50235"/>
    </source>
</evidence>
<feature type="domain" description="USP" evidence="2">
    <location>
        <begin position="31"/>
        <end position="1025"/>
    </location>
</feature>
<organism evidence="3 4">
    <name type="scientific">Phlebiopsis gigantea (strain 11061_1 CR5-6)</name>
    <name type="common">White-rot fungus</name>
    <name type="synonym">Peniophora gigantea</name>
    <dbReference type="NCBI Taxonomy" id="745531"/>
    <lineage>
        <taxon>Eukaryota</taxon>
        <taxon>Fungi</taxon>
        <taxon>Dikarya</taxon>
        <taxon>Basidiomycota</taxon>
        <taxon>Agaricomycotina</taxon>
        <taxon>Agaricomycetes</taxon>
        <taxon>Polyporales</taxon>
        <taxon>Phanerochaetaceae</taxon>
        <taxon>Phlebiopsis</taxon>
    </lineage>
</organism>
<feature type="region of interest" description="Disordered" evidence="1">
    <location>
        <begin position="700"/>
        <end position="846"/>
    </location>
</feature>
<keyword evidence="4" id="KW-1185">Reference proteome</keyword>
<reference evidence="3 4" key="1">
    <citation type="journal article" date="2014" name="PLoS Genet.">
        <title>Analysis of the Phlebiopsis gigantea genome, transcriptome and secretome provides insight into its pioneer colonization strategies of wood.</title>
        <authorList>
            <person name="Hori C."/>
            <person name="Ishida T."/>
            <person name="Igarashi K."/>
            <person name="Samejima M."/>
            <person name="Suzuki H."/>
            <person name="Master E."/>
            <person name="Ferreira P."/>
            <person name="Ruiz-Duenas F.J."/>
            <person name="Held B."/>
            <person name="Canessa P."/>
            <person name="Larrondo L.F."/>
            <person name="Schmoll M."/>
            <person name="Druzhinina I.S."/>
            <person name="Kubicek C.P."/>
            <person name="Gaskell J.A."/>
            <person name="Kersten P."/>
            <person name="St John F."/>
            <person name="Glasner J."/>
            <person name="Sabat G."/>
            <person name="Splinter BonDurant S."/>
            <person name="Syed K."/>
            <person name="Yadav J."/>
            <person name="Mgbeahuruike A.C."/>
            <person name="Kovalchuk A."/>
            <person name="Asiegbu F.O."/>
            <person name="Lackner G."/>
            <person name="Hoffmeister D."/>
            <person name="Rencoret J."/>
            <person name="Gutierrez A."/>
            <person name="Sun H."/>
            <person name="Lindquist E."/>
            <person name="Barry K."/>
            <person name="Riley R."/>
            <person name="Grigoriev I.V."/>
            <person name="Henrissat B."/>
            <person name="Kues U."/>
            <person name="Berka R.M."/>
            <person name="Martinez A.T."/>
            <person name="Covert S.F."/>
            <person name="Blanchette R.A."/>
            <person name="Cullen D."/>
        </authorList>
    </citation>
    <scope>NUCLEOTIDE SEQUENCE [LARGE SCALE GENOMIC DNA]</scope>
    <source>
        <strain evidence="3 4">11061_1 CR5-6</strain>
    </source>
</reference>
<dbReference type="PANTHER" id="PTHR21646">
    <property type="entry name" value="UBIQUITIN CARBOXYL-TERMINAL HYDROLASE"/>
    <property type="match status" value="1"/>
</dbReference>
<feature type="compositionally biased region" description="Polar residues" evidence="1">
    <location>
        <begin position="648"/>
        <end position="657"/>
    </location>
</feature>
<feature type="compositionally biased region" description="Basic and acidic residues" evidence="1">
    <location>
        <begin position="378"/>
        <end position="393"/>
    </location>
</feature>
<feature type="compositionally biased region" description="Acidic residues" evidence="1">
    <location>
        <begin position="781"/>
        <end position="801"/>
    </location>
</feature>
<dbReference type="Pfam" id="PF00443">
    <property type="entry name" value="UCH"/>
    <property type="match status" value="1"/>
</dbReference>
<dbReference type="InterPro" id="IPR001394">
    <property type="entry name" value="Peptidase_C19_UCH"/>
</dbReference>
<feature type="region of interest" description="Disordered" evidence="1">
    <location>
        <begin position="1"/>
        <end position="34"/>
    </location>
</feature>
<feature type="compositionally biased region" description="Basic and acidic residues" evidence="1">
    <location>
        <begin position="315"/>
        <end position="329"/>
    </location>
</feature>
<gene>
    <name evidence="3" type="ORF">PHLGIDRAFT_130077</name>
</gene>
<dbReference type="InterPro" id="IPR050185">
    <property type="entry name" value="Ub_carboxyl-term_hydrolase"/>
</dbReference>
<feature type="compositionally biased region" description="Basic residues" evidence="1">
    <location>
        <begin position="254"/>
        <end position="269"/>
    </location>
</feature>
<dbReference type="GO" id="GO:0006508">
    <property type="term" value="P:proteolysis"/>
    <property type="evidence" value="ECO:0007669"/>
    <property type="project" value="UniProtKB-KW"/>
</dbReference>
<feature type="region of interest" description="Disordered" evidence="1">
    <location>
        <begin position="253"/>
        <end position="518"/>
    </location>
</feature>
<feature type="compositionally biased region" description="Pro residues" evidence="1">
    <location>
        <begin position="737"/>
        <end position="748"/>
    </location>
</feature>
<accession>A0A0C3S5I6</accession>
<dbReference type="InterPro" id="IPR018200">
    <property type="entry name" value="USP_CS"/>
</dbReference>
<dbReference type="OrthoDB" id="420187at2759"/>
<dbReference type="InterPro" id="IPR028889">
    <property type="entry name" value="USP"/>
</dbReference>
<evidence type="ECO:0000313" key="3">
    <source>
        <dbReference type="EMBL" id="KIP03560.1"/>
    </source>
</evidence>
<evidence type="ECO:0000256" key="1">
    <source>
        <dbReference type="SAM" id="MobiDB-lite"/>
    </source>
</evidence>
<feature type="compositionally biased region" description="Low complexity" evidence="1">
    <location>
        <begin position="802"/>
        <end position="818"/>
    </location>
</feature>
<name>A0A0C3S5I6_PHLG1</name>
<proteinExistence type="predicted"/>
<dbReference type="Proteomes" id="UP000053257">
    <property type="component" value="Unassembled WGS sequence"/>
</dbReference>
<feature type="compositionally biased region" description="Pro residues" evidence="1">
    <location>
        <begin position="704"/>
        <end position="714"/>
    </location>
</feature>
<dbReference type="HOGENOM" id="CLU_003952_0_0_1"/>